<dbReference type="PANTHER" id="PTHR43711:SF31">
    <property type="entry name" value="HISTIDINE KINASE"/>
    <property type="match status" value="1"/>
</dbReference>
<dbReference type="PANTHER" id="PTHR43711">
    <property type="entry name" value="TWO-COMPONENT HISTIDINE KINASE"/>
    <property type="match status" value="1"/>
</dbReference>
<keyword evidence="7" id="KW-0812">Transmembrane</keyword>
<dbReference type="CDD" id="cd00082">
    <property type="entry name" value="HisKA"/>
    <property type="match status" value="1"/>
</dbReference>
<evidence type="ECO:0000256" key="7">
    <source>
        <dbReference type="SAM" id="Phobius"/>
    </source>
</evidence>
<dbReference type="SUPFAM" id="SSF55874">
    <property type="entry name" value="ATPase domain of HSP90 chaperone/DNA topoisomerase II/histidine kinase"/>
    <property type="match status" value="1"/>
</dbReference>
<proteinExistence type="predicted"/>
<evidence type="ECO:0000256" key="4">
    <source>
        <dbReference type="ARBA" id="ARBA00022679"/>
    </source>
</evidence>
<keyword evidence="4" id="KW-0808">Transferase</keyword>
<feature type="transmembrane region" description="Helical" evidence="7">
    <location>
        <begin position="373"/>
        <end position="397"/>
    </location>
</feature>
<dbReference type="InterPro" id="IPR004358">
    <property type="entry name" value="Sig_transdc_His_kin-like_C"/>
</dbReference>
<evidence type="ECO:0000259" key="8">
    <source>
        <dbReference type="PROSITE" id="PS50109"/>
    </source>
</evidence>
<dbReference type="SMART" id="SM00388">
    <property type="entry name" value="HisKA"/>
    <property type="match status" value="1"/>
</dbReference>
<sequence length="766" mass="87043">MLEFFVKLYRNLRYTGMLLVLLFVSWTTKGGAGEPDSRILIISSYNPETSQTAKNISDFIEEYGLLGGKFSIDIENMNCKSFSEACMWEGRMKELLDKNIEKGLPKLIILLGQEAWTAYWSQDSLITRDVPIMGGMVSRNAVLLPEVGTDLENWEAESVDVMSDNIRELEVFGFAYEYDVVANLRLILDFYPETKHIAFITDNSYGGVSLQALVKKEMKEKFPGLDLILLDGRKHSIYSISDAIARLPEKTVILLGTWRVDKNDGYFMRNATYSMMMANPKIPAFTITSIGMGHWAVGGCVPRYRTVGKDMARQALALERQQDSIVLAGMQIILNEYCFDYAKLRSEGFLDKAEVKNAVLYNKKLSYFEEYKYQIIGVVLAFLVLLFGFLLALYFYFRTKRFKDALWQAQKDNILILNNVNSGIKFIHPDFTIKWHNGIDYDIDPEKIKGSKGQVCYKVLRGLDEPCSCCPAVVAMKTGKVADVVVKYGDYYVYMLANPVFDDDNNLLGVVVRMEDMTKQKQAELELRKAKEKAEESDRLKSAFLANMSHEIRTPLNAIVGFSGVLTSDDCDAESRKEYVAIIQKNSDLLLRLINDILDISRLETGRLKLSYEEVEIVSLCQSVLATTSYGKRDAVEYMFQTPCEEFMLETDVQRLQQILINLLSNANKFTEQGSITLGIEIHKEQDCVYFSVTDTGRGIPEDKQKKVFERFEKLDEYVQGTGLGLAICKLTITMMGGDIWVDGDYKEGARFVVCHPLHLEPLPEE</sequence>
<dbReference type="Gene3D" id="3.30.565.10">
    <property type="entry name" value="Histidine kinase-like ATPase, C-terminal domain"/>
    <property type="match status" value="1"/>
</dbReference>
<comment type="caution">
    <text evidence="10">The sequence shown here is derived from an EMBL/GenBank/DDBJ whole genome shotgun (WGS) entry which is preliminary data.</text>
</comment>
<reference evidence="10 11" key="1">
    <citation type="submission" date="2018-08" db="EMBL/GenBank/DDBJ databases">
        <title>A genome reference for cultivated species of the human gut microbiota.</title>
        <authorList>
            <person name="Zou Y."/>
            <person name="Xue W."/>
            <person name="Luo G."/>
        </authorList>
    </citation>
    <scope>NUCLEOTIDE SEQUENCE [LARGE SCALE GENOMIC DNA]</scope>
    <source>
        <strain evidence="10 11">AF14-49</strain>
    </source>
</reference>
<dbReference type="GO" id="GO:0000155">
    <property type="term" value="F:phosphorelay sensor kinase activity"/>
    <property type="evidence" value="ECO:0007669"/>
    <property type="project" value="InterPro"/>
</dbReference>
<evidence type="ECO:0000259" key="9">
    <source>
        <dbReference type="PROSITE" id="PS50113"/>
    </source>
</evidence>
<dbReference type="Pfam" id="PF00512">
    <property type="entry name" value="HisKA"/>
    <property type="match status" value="1"/>
</dbReference>
<dbReference type="PROSITE" id="PS50113">
    <property type="entry name" value="PAC"/>
    <property type="match status" value="1"/>
</dbReference>
<organism evidence="10 11">
    <name type="scientific">Butyricimonas virosa</name>
    <dbReference type="NCBI Taxonomy" id="544645"/>
    <lineage>
        <taxon>Bacteria</taxon>
        <taxon>Pseudomonadati</taxon>
        <taxon>Bacteroidota</taxon>
        <taxon>Bacteroidia</taxon>
        <taxon>Bacteroidales</taxon>
        <taxon>Odoribacteraceae</taxon>
        <taxon>Butyricimonas</taxon>
    </lineage>
</organism>
<dbReference type="InterPro" id="IPR003661">
    <property type="entry name" value="HisK_dim/P_dom"/>
</dbReference>
<dbReference type="SMART" id="SM00387">
    <property type="entry name" value="HATPase_c"/>
    <property type="match status" value="1"/>
</dbReference>
<dbReference type="InterPro" id="IPR003594">
    <property type="entry name" value="HATPase_dom"/>
</dbReference>
<gene>
    <name evidence="10" type="ORF">DWW18_05050</name>
</gene>
<feature type="domain" description="PAC" evidence="9">
    <location>
        <begin position="477"/>
        <end position="529"/>
    </location>
</feature>
<dbReference type="AlphaFoldDB" id="A0A412X487"/>
<evidence type="ECO:0000256" key="3">
    <source>
        <dbReference type="ARBA" id="ARBA00022553"/>
    </source>
</evidence>
<protein>
    <recommendedName>
        <fullName evidence="2">histidine kinase</fullName>
        <ecNumber evidence="2">2.7.13.3</ecNumber>
    </recommendedName>
</protein>
<keyword evidence="7" id="KW-1133">Transmembrane helix</keyword>
<comment type="catalytic activity">
    <reaction evidence="1">
        <text>ATP + protein L-histidine = ADP + protein N-phospho-L-histidine.</text>
        <dbReference type="EC" id="2.7.13.3"/>
    </reaction>
</comment>
<evidence type="ECO:0000256" key="5">
    <source>
        <dbReference type="ARBA" id="ARBA00022777"/>
    </source>
</evidence>
<dbReference type="PROSITE" id="PS50109">
    <property type="entry name" value="HIS_KIN"/>
    <property type="match status" value="1"/>
</dbReference>
<dbReference type="STRING" id="1121130.GCA_000519105_00670"/>
<dbReference type="EMBL" id="QRZA01000004">
    <property type="protein sequence ID" value="RGV35437.1"/>
    <property type="molecule type" value="Genomic_DNA"/>
</dbReference>
<dbReference type="EC" id="2.7.13.3" evidence="2"/>
<dbReference type="PRINTS" id="PR00344">
    <property type="entry name" value="BCTRLSENSOR"/>
</dbReference>
<dbReference type="InterPro" id="IPR036890">
    <property type="entry name" value="HATPase_C_sf"/>
</dbReference>
<dbReference type="InterPro" id="IPR036097">
    <property type="entry name" value="HisK_dim/P_sf"/>
</dbReference>
<dbReference type="Gene3D" id="3.30.450.20">
    <property type="entry name" value="PAS domain"/>
    <property type="match status" value="1"/>
</dbReference>
<keyword evidence="5 10" id="KW-0418">Kinase</keyword>
<dbReference type="Proteomes" id="UP000283589">
    <property type="component" value="Unassembled WGS sequence"/>
</dbReference>
<dbReference type="RefSeq" id="WP_118259126.1">
    <property type="nucleotide sequence ID" value="NZ_CALBWO010000040.1"/>
</dbReference>
<evidence type="ECO:0000313" key="10">
    <source>
        <dbReference type="EMBL" id="RGV35437.1"/>
    </source>
</evidence>
<accession>A0A412X487</accession>
<evidence type="ECO:0000256" key="1">
    <source>
        <dbReference type="ARBA" id="ARBA00000085"/>
    </source>
</evidence>
<keyword evidence="7" id="KW-0472">Membrane</keyword>
<name>A0A412X487_9BACT</name>
<feature type="domain" description="Histidine kinase" evidence="8">
    <location>
        <begin position="547"/>
        <end position="760"/>
    </location>
</feature>
<dbReference type="InterPro" id="IPR000700">
    <property type="entry name" value="PAS-assoc_C"/>
</dbReference>
<evidence type="ECO:0000256" key="6">
    <source>
        <dbReference type="ARBA" id="ARBA00023012"/>
    </source>
</evidence>
<dbReference type="Pfam" id="PF02518">
    <property type="entry name" value="HATPase_c"/>
    <property type="match status" value="1"/>
</dbReference>
<dbReference type="InterPro" id="IPR005467">
    <property type="entry name" value="His_kinase_dom"/>
</dbReference>
<dbReference type="Gene3D" id="1.10.287.130">
    <property type="match status" value="1"/>
</dbReference>
<evidence type="ECO:0000313" key="11">
    <source>
        <dbReference type="Proteomes" id="UP000283589"/>
    </source>
</evidence>
<keyword evidence="6" id="KW-0902">Two-component regulatory system</keyword>
<dbReference type="SUPFAM" id="SSF47384">
    <property type="entry name" value="Homodimeric domain of signal transducing histidine kinase"/>
    <property type="match status" value="1"/>
</dbReference>
<dbReference type="InterPro" id="IPR050736">
    <property type="entry name" value="Sensor_HK_Regulatory"/>
</dbReference>
<evidence type="ECO:0000256" key="2">
    <source>
        <dbReference type="ARBA" id="ARBA00012438"/>
    </source>
</evidence>
<keyword evidence="3" id="KW-0597">Phosphoprotein</keyword>